<dbReference type="InterPro" id="IPR014710">
    <property type="entry name" value="RmlC-like_jellyroll"/>
</dbReference>
<dbReference type="PANTHER" id="PTHR40112">
    <property type="entry name" value="H2HPP ISOMERASE"/>
    <property type="match status" value="1"/>
</dbReference>
<organism evidence="2 3">
    <name type="scientific">Thioclava indica</name>
    <dbReference type="NCBI Taxonomy" id="1353528"/>
    <lineage>
        <taxon>Bacteria</taxon>
        <taxon>Pseudomonadati</taxon>
        <taxon>Pseudomonadota</taxon>
        <taxon>Alphaproteobacteria</taxon>
        <taxon>Rhodobacterales</taxon>
        <taxon>Paracoccaceae</taxon>
        <taxon>Thioclava</taxon>
    </lineage>
</organism>
<dbReference type="RefSeq" id="WP_038129563.1">
    <property type="nucleotide sequence ID" value="NZ_AUNB01000018.1"/>
</dbReference>
<dbReference type="PIRSF" id="PIRSF029883">
    <property type="entry name" value="KdgF"/>
    <property type="match status" value="1"/>
</dbReference>
<keyword evidence="3" id="KW-1185">Reference proteome</keyword>
<dbReference type="AlphaFoldDB" id="A0A074JXT2"/>
<evidence type="ECO:0000259" key="1">
    <source>
        <dbReference type="Pfam" id="PF07883"/>
    </source>
</evidence>
<dbReference type="OrthoDB" id="9811153at2"/>
<dbReference type="InterPro" id="IPR013096">
    <property type="entry name" value="Cupin_2"/>
</dbReference>
<dbReference type="CDD" id="cd02238">
    <property type="entry name" value="cupin_KdgF"/>
    <property type="match status" value="1"/>
</dbReference>
<protein>
    <recommendedName>
        <fullName evidence="1">Cupin type-2 domain-containing protein</fullName>
    </recommendedName>
</protein>
<accession>A0A074JXT2</accession>
<dbReference type="SUPFAM" id="SSF51182">
    <property type="entry name" value="RmlC-like cupins"/>
    <property type="match status" value="1"/>
</dbReference>
<dbReference type="PANTHER" id="PTHR40112:SF1">
    <property type="entry name" value="H2HPP ISOMERASE"/>
    <property type="match status" value="1"/>
</dbReference>
<sequence length="110" mass="12129">MDVTNYFPGDEMNLIDLGDGIKRKVTAYSDNLMCVEVHFEEGAVGALHSHPHEQITYILSGRFEFNIGGTKKILSAGDSTYKQPNIEHGAVCLEPGVLLDIFTPSRADFL</sequence>
<gene>
    <name evidence="2" type="ORF">DT23_02670</name>
</gene>
<evidence type="ECO:0000313" key="3">
    <source>
        <dbReference type="Proteomes" id="UP000027471"/>
    </source>
</evidence>
<dbReference type="InterPro" id="IPR052535">
    <property type="entry name" value="Bacilysin_H2HPP_isomerase"/>
</dbReference>
<comment type="caution">
    <text evidence="2">The sequence shown here is derived from an EMBL/GenBank/DDBJ whole genome shotgun (WGS) entry which is preliminary data.</text>
</comment>
<dbReference type="STRING" id="1353528.DT23_02670"/>
<dbReference type="InterPro" id="IPR025499">
    <property type="entry name" value="KdgF"/>
</dbReference>
<feature type="domain" description="Cupin type-2" evidence="1">
    <location>
        <begin position="36"/>
        <end position="102"/>
    </location>
</feature>
<dbReference type="eggNOG" id="COG1917">
    <property type="taxonomic scope" value="Bacteria"/>
</dbReference>
<dbReference type="EMBL" id="AUNB01000018">
    <property type="protein sequence ID" value="KEO60408.1"/>
    <property type="molecule type" value="Genomic_DNA"/>
</dbReference>
<evidence type="ECO:0000313" key="2">
    <source>
        <dbReference type="EMBL" id="KEO60408.1"/>
    </source>
</evidence>
<name>A0A074JXT2_9RHOB</name>
<dbReference type="Gene3D" id="2.60.120.10">
    <property type="entry name" value="Jelly Rolls"/>
    <property type="match status" value="1"/>
</dbReference>
<dbReference type="InterPro" id="IPR011051">
    <property type="entry name" value="RmlC_Cupin_sf"/>
</dbReference>
<reference evidence="2 3" key="1">
    <citation type="journal article" date="2015" name="Antonie Van Leeuwenhoek">
        <title>Thioclava indica sp. nov., isolated from surface seawater of the Indian Ocean.</title>
        <authorList>
            <person name="Liu Y."/>
            <person name="Lai Q."/>
            <person name="Du J."/>
            <person name="Xu H."/>
            <person name="Jiang L."/>
            <person name="Shao Z."/>
        </authorList>
    </citation>
    <scope>NUCLEOTIDE SEQUENCE [LARGE SCALE GENOMIC DNA]</scope>
    <source>
        <strain evidence="2 3">DT23-4</strain>
    </source>
</reference>
<dbReference type="Pfam" id="PF07883">
    <property type="entry name" value="Cupin_2"/>
    <property type="match status" value="1"/>
</dbReference>
<dbReference type="Proteomes" id="UP000027471">
    <property type="component" value="Unassembled WGS sequence"/>
</dbReference>
<proteinExistence type="predicted"/>